<dbReference type="GO" id="GO:0006508">
    <property type="term" value="P:proteolysis"/>
    <property type="evidence" value="ECO:0007669"/>
    <property type="project" value="UniProtKB-KW"/>
</dbReference>
<dbReference type="Gene3D" id="3.90.70.10">
    <property type="entry name" value="Cysteine proteinases"/>
    <property type="match status" value="1"/>
</dbReference>
<keyword evidence="4 13" id="KW-0732">Signal</keyword>
<dbReference type="InterPro" id="IPR013201">
    <property type="entry name" value="Prot_inhib_I29"/>
</dbReference>
<keyword evidence="8" id="KW-0865">Zymogen</keyword>
<keyword evidence="16" id="KW-1185">Reference proteome</keyword>
<dbReference type="InterPro" id="IPR000668">
    <property type="entry name" value="Peptidase_C1A_C"/>
</dbReference>
<feature type="chain" id="PRO_5018694646" description="Cathepsin W" evidence="13">
    <location>
        <begin position="22"/>
        <end position="376"/>
    </location>
</feature>
<keyword evidence="5" id="KW-0378">Hydrolase</keyword>
<sequence length="376" mass="41815">MSLTVHLSYLLALLVAGLAQGIKSSLRGQDPGPQPLELKQVFTLFQIQYNRSYSHPAEHARRLDIFARNLAKAQQLQEEDLGTAEFGVTPFSDLTEEEFGQLYGHHRVAGEAPSVSQKVGSAEWGQSVPPTCDWRKKAGIISSIRNQQNCNCCWAMAAAGNIEALWAIKYHQSLEVSVQELLDCDRCGNGCKGGFVWDAFITVLNNSGLASDKDYPFKGNGKPHRCLAKQHKKVAWIQDFIMLQPCEQSIARYLATKGPITVTINMKLLQQYQKGVIKATPTTCDPQLVDHSVLLVGFGKSKLVEGRQAEAISPRSHPHPRNSIPYWILKNSWGASWGEEGYFRLHRGSNTCGITKYPFTARVDKLVKKHQVSCPP</sequence>
<dbReference type="PROSITE" id="PS00639">
    <property type="entry name" value="THIOL_PROTEASE_HIS"/>
    <property type="match status" value="1"/>
</dbReference>
<dbReference type="GO" id="GO:0005783">
    <property type="term" value="C:endoplasmic reticulum"/>
    <property type="evidence" value="ECO:0007669"/>
    <property type="project" value="UniProtKB-SubCell"/>
</dbReference>
<dbReference type="PRINTS" id="PR00705">
    <property type="entry name" value="PAPAIN"/>
</dbReference>
<dbReference type="PROSITE" id="PS00640">
    <property type="entry name" value="THIOL_PROTEASE_ASN"/>
    <property type="match status" value="1"/>
</dbReference>
<organism evidence="16 17">
    <name type="scientific">Lipotes vexillifer</name>
    <name type="common">Yangtze river dolphin</name>
    <dbReference type="NCBI Taxonomy" id="118797"/>
    <lineage>
        <taxon>Eukaryota</taxon>
        <taxon>Metazoa</taxon>
        <taxon>Chordata</taxon>
        <taxon>Craniata</taxon>
        <taxon>Vertebrata</taxon>
        <taxon>Euteleostomi</taxon>
        <taxon>Mammalia</taxon>
        <taxon>Eutheria</taxon>
        <taxon>Laurasiatheria</taxon>
        <taxon>Artiodactyla</taxon>
        <taxon>Whippomorpha</taxon>
        <taxon>Cetacea</taxon>
        <taxon>Odontoceti</taxon>
        <taxon>Lipotidae</taxon>
        <taxon>Lipotes</taxon>
    </lineage>
</organism>
<dbReference type="GO" id="GO:0008234">
    <property type="term" value="F:cysteine-type peptidase activity"/>
    <property type="evidence" value="ECO:0007669"/>
    <property type="project" value="UniProtKB-KW"/>
</dbReference>
<evidence type="ECO:0000259" key="15">
    <source>
        <dbReference type="SMART" id="SM00848"/>
    </source>
</evidence>
<evidence type="ECO:0000256" key="4">
    <source>
        <dbReference type="ARBA" id="ARBA00022729"/>
    </source>
</evidence>
<comment type="subcellular location">
    <subcellularLocation>
        <location evidence="1">Endoplasmic reticulum</location>
    </subcellularLocation>
</comment>
<dbReference type="CTD" id="1521"/>
<evidence type="ECO:0000313" key="17">
    <source>
        <dbReference type="RefSeq" id="XP_007462039.1"/>
    </source>
</evidence>
<accession>A0A340XRR1</accession>
<evidence type="ECO:0000256" key="13">
    <source>
        <dbReference type="SAM" id="SignalP"/>
    </source>
</evidence>
<comment type="similarity">
    <text evidence="2">Belongs to the peptidase C1 family.</text>
</comment>
<keyword evidence="6" id="KW-0788">Thiol protease</keyword>
<dbReference type="SUPFAM" id="SSF54001">
    <property type="entry name" value="Cysteine proteinases"/>
    <property type="match status" value="1"/>
</dbReference>
<evidence type="ECO:0000256" key="7">
    <source>
        <dbReference type="ARBA" id="ARBA00022824"/>
    </source>
</evidence>
<dbReference type="InParanoid" id="A0A340XRR1"/>
<dbReference type="InterPro" id="IPR013128">
    <property type="entry name" value="Peptidase_C1A"/>
</dbReference>
<keyword evidence="7" id="KW-0256">Endoplasmic reticulum</keyword>
<dbReference type="PANTHER" id="PTHR12411">
    <property type="entry name" value="CYSTEINE PROTEASE FAMILY C1-RELATED"/>
    <property type="match status" value="1"/>
</dbReference>
<comment type="function">
    <text evidence="11">May have a specific function in the mechanism or regulation of T-cell cytolytic activity.</text>
</comment>
<dbReference type="InterPro" id="IPR038765">
    <property type="entry name" value="Papain-like_cys_pep_sf"/>
</dbReference>
<dbReference type="SMART" id="SM00645">
    <property type="entry name" value="Pept_C1"/>
    <property type="match status" value="1"/>
</dbReference>
<evidence type="ECO:0000256" key="10">
    <source>
        <dbReference type="ARBA" id="ARBA00023180"/>
    </source>
</evidence>
<dbReference type="Pfam" id="PF00112">
    <property type="entry name" value="Peptidase_C1"/>
    <property type="match status" value="1"/>
</dbReference>
<evidence type="ECO:0000259" key="14">
    <source>
        <dbReference type="SMART" id="SM00645"/>
    </source>
</evidence>
<evidence type="ECO:0000256" key="9">
    <source>
        <dbReference type="ARBA" id="ARBA00023157"/>
    </source>
</evidence>
<evidence type="ECO:0000256" key="1">
    <source>
        <dbReference type="ARBA" id="ARBA00004240"/>
    </source>
</evidence>
<feature type="signal peptide" evidence="13">
    <location>
        <begin position="1"/>
        <end position="21"/>
    </location>
</feature>
<feature type="domain" description="Cathepsin propeptide inhibitor" evidence="15">
    <location>
        <begin position="42"/>
        <end position="99"/>
    </location>
</feature>
<dbReference type="GeneID" id="103084246"/>
<dbReference type="Pfam" id="PF08246">
    <property type="entry name" value="Inhibitor_I29"/>
    <property type="match status" value="1"/>
</dbReference>
<proteinExistence type="inferred from homology"/>
<dbReference type="InterPro" id="IPR025660">
    <property type="entry name" value="Pept_his_AS"/>
</dbReference>
<evidence type="ECO:0000256" key="11">
    <source>
        <dbReference type="ARBA" id="ARBA00054179"/>
    </source>
</evidence>
<dbReference type="CDD" id="cd02248">
    <property type="entry name" value="Peptidase_C1A"/>
    <property type="match status" value="1"/>
</dbReference>
<dbReference type="FunFam" id="3.90.70.10:FF:000100">
    <property type="entry name" value="Cathepsin W"/>
    <property type="match status" value="1"/>
</dbReference>
<dbReference type="SMART" id="SM00848">
    <property type="entry name" value="Inhibitor_I29"/>
    <property type="match status" value="1"/>
</dbReference>
<dbReference type="RefSeq" id="XP_007462039.1">
    <property type="nucleotide sequence ID" value="XM_007461977.1"/>
</dbReference>
<evidence type="ECO:0000256" key="5">
    <source>
        <dbReference type="ARBA" id="ARBA00022801"/>
    </source>
</evidence>
<gene>
    <name evidence="17" type="primary">CTSW</name>
</gene>
<evidence type="ECO:0000313" key="16">
    <source>
        <dbReference type="Proteomes" id="UP000265300"/>
    </source>
</evidence>
<dbReference type="Proteomes" id="UP000265300">
    <property type="component" value="Unplaced"/>
</dbReference>
<protein>
    <recommendedName>
        <fullName evidence="12">Cathepsin W</fullName>
    </recommendedName>
</protein>
<keyword evidence="10" id="KW-0325">Glycoprotein</keyword>
<keyword evidence="3" id="KW-0645">Protease</keyword>
<evidence type="ECO:0000256" key="12">
    <source>
        <dbReference type="ARBA" id="ARBA00072062"/>
    </source>
</evidence>
<dbReference type="InterPro" id="IPR025661">
    <property type="entry name" value="Pept_asp_AS"/>
</dbReference>
<dbReference type="FunCoup" id="A0A340XRR1">
    <property type="interactions" value="251"/>
</dbReference>
<evidence type="ECO:0000256" key="8">
    <source>
        <dbReference type="ARBA" id="ARBA00023145"/>
    </source>
</evidence>
<dbReference type="AlphaFoldDB" id="A0A340XRR1"/>
<name>A0A340XRR1_LIPVE</name>
<dbReference type="KEGG" id="lve:103084246"/>
<reference evidence="17" key="1">
    <citation type="submission" date="2025-08" db="UniProtKB">
        <authorList>
            <consortium name="RefSeq"/>
        </authorList>
    </citation>
    <scope>IDENTIFICATION</scope>
</reference>
<feature type="domain" description="Peptidase C1A papain C-terminal" evidence="14">
    <location>
        <begin position="128"/>
        <end position="362"/>
    </location>
</feature>
<dbReference type="InterPro" id="IPR039417">
    <property type="entry name" value="Peptidase_C1A_papain-like"/>
</dbReference>
<keyword evidence="9" id="KW-1015">Disulfide bond</keyword>
<evidence type="ECO:0000256" key="2">
    <source>
        <dbReference type="ARBA" id="ARBA00008455"/>
    </source>
</evidence>
<evidence type="ECO:0000256" key="6">
    <source>
        <dbReference type="ARBA" id="ARBA00022807"/>
    </source>
</evidence>
<dbReference type="STRING" id="118797.A0A340XRR1"/>
<evidence type="ECO:0000256" key="3">
    <source>
        <dbReference type="ARBA" id="ARBA00022670"/>
    </source>
</evidence>
<dbReference type="OrthoDB" id="387093at2759"/>